<dbReference type="InterPro" id="IPR025388">
    <property type="entry name" value="Alginate_export_dom"/>
</dbReference>
<proteinExistence type="predicted"/>
<sequence length="501" mass="55250">MGGPSGPENPRAHSRFGPAVPAWAAGAVLLATALATVPDAIAQSPGQGQPSGEQSAAESPSAPPKLTNLRYTEDYSYLRGPSNRTGAWWEPFKYIPLDASGTSYLSLGAELRFREEAYWNFNWGEVPVDNYQWYRILPYADLHLGPNVRLFGQMIGAWATGKETNVTGVDETGLELLQGFGELKLPLGDGADLTLRGGRQLLSYGSERLISLRYGPNVLRAFDAGLASVEGGPWRVDTFYARPVRNEVGSFNDRFNEDRSVWSVYATRKLEEISPTSGLDLYYIGYRNTDAEFNQGSGDEVRHTLGSRFFGKAQAWDWNFEGMVQFGSFDGGNIRAWSVASDTGYTFEDVTFSPRVGLKANIISGDRNPNNPNLQTFNALFPRGKYFGEIGLIGPYNLIDVHPNLTLHLNDQWTLSGAAVFYWRESLGDGIYDTAGGLVRPSDNSRARYIGTQADVILGWEPTRWFSAELAYSVFAPGQFIKDTGPSKTAHFVGFETVVKF</sequence>
<evidence type="ECO:0000313" key="4">
    <source>
        <dbReference type="Proteomes" id="UP000403266"/>
    </source>
</evidence>
<feature type="domain" description="Alginate export" evidence="2">
    <location>
        <begin position="104"/>
        <end position="490"/>
    </location>
</feature>
<dbReference type="AlphaFoldDB" id="A0A5N7MHP4"/>
<keyword evidence="4" id="KW-1185">Reference proteome</keyword>
<dbReference type="OrthoDB" id="311329at2"/>
<feature type="region of interest" description="Disordered" evidence="1">
    <location>
        <begin position="41"/>
        <end position="67"/>
    </location>
</feature>
<gene>
    <name evidence="3" type="ORF">FS320_14150</name>
</gene>
<comment type="caution">
    <text evidence="3">The sequence shown here is derived from an EMBL/GenBank/DDBJ whole genome shotgun (WGS) entry which is preliminary data.</text>
</comment>
<evidence type="ECO:0000256" key="1">
    <source>
        <dbReference type="SAM" id="MobiDB-lite"/>
    </source>
</evidence>
<protein>
    <submittedName>
        <fullName evidence="3">Alginate export family protein</fullName>
    </submittedName>
</protein>
<dbReference type="Pfam" id="PF13372">
    <property type="entry name" value="Alginate_exp"/>
    <property type="match status" value="1"/>
</dbReference>
<evidence type="ECO:0000313" key="3">
    <source>
        <dbReference type="EMBL" id="MPR26338.1"/>
    </source>
</evidence>
<organism evidence="3 4">
    <name type="scientific">Microvirga tunisiensis</name>
    <dbReference type="NCBI Taxonomy" id="2108360"/>
    <lineage>
        <taxon>Bacteria</taxon>
        <taxon>Pseudomonadati</taxon>
        <taxon>Pseudomonadota</taxon>
        <taxon>Alphaproteobacteria</taxon>
        <taxon>Hyphomicrobiales</taxon>
        <taxon>Methylobacteriaceae</taxon>
        <taxon>Microvirga</taxon>
    </lineage>
</organism>
<reference evidence="3 4" key="1">
    <citation type="journal article" date="2019" name="Syst. Appl. Microbiol.">
        <title>Microvirga tunisiensis sp. nov., a root nodule symbiotic bacterium isolated from Lupinus micranthus and L. luteus grown in Northern Tunisia.</title>
        <authorList>
            <person name="Msaddak A."/>
            <person name="Rejili M."/>
            <person name="Duran D."/>
            <person name="Mars M."/>
            <person name="Palacios J.M."/>
            <person name="Ruiz-Argueso T."/>
            <person name="Rey L."/>
            <person name="Imperial J."/>
        </authorList>
    </citation>
    <scope>NUCLEOTIDE SEQUENCE [LARGE SCALE GENOMIC DNA]</scope>
    <source>
        <strain evidence="3 4">Lmie10</strain>
    </source>
</reference>
<dbReference type="Proteomes" id="UP000403266">
    <property type="component" value="Unassembled WGS sequence"/>
</dbReference>
<name>A0A5N7MHP4_9HYPH</name>
<dbReference type="EMBL" id="VOSK01000046">
    <property type="protein sequence ID" value="MPR26338.1"/>
    <property type="molecule type" value="Genomic_DNA"/>
</dbReference>
<evidence type="ECO:0000259" key="2">
    <source>
        <dbReference type="Pfam" id="PF13372"/>
    </source>
</evidence>
<feature type="compositionally biased region" description="Low complexity" evidence="1">
    <location>
        <begin position="41"/>
        <end position="57"/>
    </location>
</feature>
<accession>A0A5N7MHP4</accession>